<reference evidence="3" key="1">
    <citation type="journal article" date="2020" name="PLoS Negl. Trop. Dis.">
        <title>High-quality nuclear genome for Sarcoptes scabiei-A critical resource for a neglected parasite.</title>
        <authorList>
            <person name="Korhonen P.K."/>
            <person name="Gasser R.B."/>
            <person name="Ma G."/>
            <person name="Wang T."/>
            <person name="Stroehlein A.J."/>
            <person name="Young N.D."/>
            <person name="Ang C.S."/>
            <person name="Fernando D.D."/>
            <person name="Lu H.C."/>
            <person name="Taylor S."/>
            <person name="Reynolds S.L."/>
            <person name="Mofiz E."/>
            <person name="Najaraj S.H."/>
            <person name="Gowda H."/>
            <person name="Madugundu A."/>
            <person name="Renuse S."/>
            <person name="Holt D."/>
            <person name="Pandey A."/>
            <person name="Papenfuss A.T."/>
            <person name="Fischer K."/>
        </authorList>
    </citation>
    <scope>NUCLEOTIDE SEQUENCE [LARGE SCALE GENOMIC DNA]</scope>
</reference>
<dbReference type="EnsemblMetazoa" id="SSS_7304s_mrna">
    <property type="protein sequence ID" value="KAF7492754.1"/>
    <property type="gene ID" value="SSS_7304"/>
</dbReference>
<protein>
    <submittedName>
        <fullName evidence="1">Magnesium-dependent phosphatase 1</fullName>
    </submittedName>
</protein>
<dbReference type="PANTHER" id="PTHR17901">
    <property type="entry name" value="MAGNESIUM-DEPENDENT PHOSPHATASE 1 MDP1"/>
    <property type="match status" value="1"/>
</dbReference>
<dbReference type="InterPro" id="IPR010036">
    <property type="entry name" value="MDP_1_eu_arc"/>
</dbReference>
<dbReference type="Gene3D" id="3.40.50.1000">
    <property type="entry name" value="HAD superfamily/HAD-like"/>
    <property type="match status" value="1"/>
</dbReference>
<dbReference type="SFLD" id="SFLDG01131">
    <property type="entry name" value="C1.5.2:_MDP_Like"/>
    <property type="match status" value="1"/>
</dbReference>
<sequence length="171" mass="20035">MDKKIQGLEIFIFDLDYTLWPFWVDTHVSPPFRKSNGKVYDAFNRVIESYPESTEIMRRLKSLGYRIGVASRTSCIEEANDLIRLFDWDCLIDFKQIYPGRKTSHIGKIKEESGYELNEMIFYDDENRNIVDLERINVCSILVPDGINFGILQKGIDKFLKKNQAQQVKVK</sequence>
<reference evidence="2" key="3">
    <citation type="submission" date="2022-06" db="UniProtKB">
        <authorList>
            <consortium name="EnsemblMetazoa"/>
        </authorList>
    </citation>
    <scope>IDENTIFICATION</scope>
</reference>
<gene>
    <name evidence="1" type="ORF">SSS_7304</name>
</gene>
<evidence type="ECO:0000313" key="2">
    <source>
        <dbReference type="EnsemblMetazoa" id="KAF7492754.1"/>
    </source>
</evidence>
<dbReference type="SUPFAM" id="SSF56784">
    <property type="entry name" value="HAD-like"/>
    <property type="match status" value="1"/>
</dbReference>
<dbReference type="AlphaFoldDB" id="A0A834RAD0"/>
<dbReference type="InterPro" id="IPR036412">
    <property type="entry name" value="HAD-like_sf"/>
</dbReference>
<keyword evidence="3" id="KW-1185">Reference proteome</keyword>
<dbReference type="PANTHER" id="PTHR17901:SF14">
    <property type="entry name" value="MAGNESIUM-DEPENDENT PHOSPHATASE 1"/>
    <property type="match status" value="1"/>
</dbReference>
<evidence type="ECO:0000313" key="3">
    <source>
        <dbReference type="Proteomes" id="UP000070412"/>
    </source>
</evidence>
<evidence type="ECO:0000313" key="1">
    <source>
        <dbReference type="EMBL" id="KAF7492754.1"/>
    </source>
</evidence>
<proteinExistence type="predicted"/>
<dbReference type="SFLD" id="SFLDS00003">
    <property type="entry name" value="Haloacid_Dehalogenase"/>
    <property type="match status" value="1"/>
</dbReference>
<organism evidence="1">
    <name type="scientific">Sarcoptes scabiei</name>
    <name type="common">Itch mite</name>
    <name type="synonym">Acarus scabiei</name>
    <dbReference type="NCBI Taxonomy" id="52283"/>
    <lineage>
        <taxon>Eukaryota</taxon>
        <taxon>Metazoa</taxon>
        <taxon>Ecdysozoa</taxon>
        <taxon>Arthropoda</taxon>
        <taxon>Chelicerata</taxon>
        <taxon>Arachnida</taxon>
        <taxon>Acari</taxon>
        <taxon>Acariformes</taxon>
        <taxon>Sarcoptiformes</taxon>
        <taxon>Astigmata</taxon>
        <taxon>Psoroptidia</taxon>
        <taxon>Sarcoptoidea</taxon>
        <taxon>Sarcoptidae</taxon>
        <taxon>Sarcoptinae</taxon>
        <taxon>Sarcoptes</taxon>
    </lineage>
</organism>
<dbReference type="InterPro" id="IPR023214">
    <property type="entry name" value="HAD_sf"/>
</dbReference>
<dbReference type="OrthoDB" id="2865258at2759"/>
<dbReference type="NCBIfam" id="TIGR01685">
    <property type="entry name" value="MDP-1"/>
    <property type="match status" value="1"/>
</dbReference>
<dbReference type="EMBL" id="WVUK01000056">
    <property type="protein sequence ID" value="KAF7492754.1"/>
    <property type="molecule type" value="Genomic_DNA"/>
</dbReference>
<reference evidence="1" key="2">
    <citation type="submission" date="2020-01" db="EMBL/GenBank/DDBJ databases">
        <authorList>
            <person name="Korhonen P.K.K."/>
            <person name="Guangxu M.G."/>
            <person name="Wang T.W."/>
            <person name="Stroehlein A.J.S."/>
            <person name="Young N.D."/>
            <person name="Ang C.-S.A."/>
            <person name="Fernando D.W.F."/>
            <person name="Lu H.L."/>
            <person name="Taylor S.T."/>
            <person name="Ehtesham M.E.M."/>
            <person name="Najaraj S.H.N."/>
            <person name="Harsha G.H.G."/>
            <person name="Madugundu A.M."/>
            <person name="Renuse S.R."/>
            <person name="Holt D.H."/>
            <person name="Pandey A.P."/>
            <person name="Papenfuss A.P."/>
            <person name="Gasser R.B.G."/>
            <person name="Fischer K.F."/>
        </authorList>
    </citation>
    <scope>NUCLEOTIDE SEQUENCE</scope>
    <source>
        <strain evidence="1">SSS_KF_BRIS2020</strain>
    </source>
</reference>
<name>A0A834RAD0_SARSC</name>
<dbReference type="Proteomes" id="UP000070412">
    <property type="component" value="Unassembled WGS sequence"/>
</dbReference>
<dbReference type="Pfam" id="PF12689">
    <property type="entry name" value="Acid_PPase"/>
    <property type="match status" value="1"/>
</dbReference>
<dbReference type="SFLD" id="SFLDG01129">
    <property type="entry name" value="C1.5:_HAD__Beta-PGM__Phosphata"/>
    <property type="match status" value="1"/>
</dbReference>
<dbReference type="GO" id="GO:0003993">
    <property type="term" value="F:acid phosphatase activity"/>
    <property type="evidence" value="ECO:0007669"/>
    <property type="project" value="TreeGrafter"/>
</dbReference>
<accession>A0A834RAD0</accession>